<reference evidence="15 16" key="1">
    <citation type="submission" date="2016-10" db="EMBL/GenBank/DDBJ databases">
        <authorList>
            <person name="de Groot N.N."/>
        </authorList>
    </citation>
    <scope>NUCLEOTIDE SEQUENCE [LARGE SCALE GENOMIC DNA]</scope>
    <source>
        <strain evidence="15 16">KHGC13</strain>
    </source>
</reference>
<dbReference type="Proteomes" id="UP000198817">
    <property type="component" value="Unassembled WGS sequence"/>
</dbReference>
<comment type="catalytic activity">
    <reaction evidence="1 13">
        <text>[(1-&gt;4)-alpha-D-glucosyl](n) + phosphate = [(1-&gt;4)-alpha-D-glucosyl](n-1) + alpha-D-glucose 1-phosphate</text>
        <dbReference type="Rhea" id="RHEA:41732"/>
        <dbReference type="Rhea" id="RHEA-COMP:9584"/>
        <dbReference type="Rhea" id="RHEA-COMP:9586"/>
        <dbReference type="ChEBI" id="CHEBI:15444"/>
        <dbReference type="ChEBI" id="CHEBI:43474"/>
        <dbReference type="ChEBI" id="CHEBI:58601"/>
        <dbReference type="EC" id="2.4.1.1"/>
    </reaction>
</comment>
<evidence type="ECO:0000256" key="14">
    <source>
        <dbReference type="SAM" id="MobiDB-lite"/>
    </source>
</evidence>
<organism evidence="15 16">
    <name type="scientific">Eubacterium pyruvativorans</name>
    <dbReference type="NCBI Taxonomy" id="155865"/>
    <lineage>
        <taxon>Bacteria</taxon>
        <taxon>Bacillati</taxon>
        <taxon>Bacillota</taxon>
        <taxon>Clostridia</taxon>
        <taxon>Eubacteriales</taxon>
        <taxon>Eubacteriaceae</taxon>
        <taxon>Eubacterium</taxon>
    </lineage>
</organism>
<keyword evidence="6" id="KW-0021">Allosteric enzyme</keyword>
<dbReference type="PANTHER" id="PTHR11468">
    <property type="entry name" value="GLYCOGEN PHOSPHORYLASE"/>
    <property type="match status" value="1"/>
</dbReference>
<evidence type="ECO:0000256" key="8">
    <source>
        <dbReference type="ARBA" id="ARBA00022679"/>
    </source>
</evidence>
<keyword evidence="10 13" id="KW-0119">Carbohydrate metabolism</keyword>
<dbReference type="GO" id="GO:0005737">
    <property type="term" value="C:cytoplasm"/>
    <property type="evidence" value="ECO:0007669"/>
    <property type="project" value="UniProtKB-SubCell"/>
</dbReference>
<dbReference type="AlphaFoldDB" id="A0A1I7GNA4"/>
<keyword evidence="16" id="KW-1185">Reference proteome</keyword>
<feature type="modified residue" description="N6-(pyridoxal phosphate)lysine" evidence="12">
    <location>
        <position position="690"/>
    </location>
</feature>
<evidence type="ECO:0000256" key="4">
    <source>
        <dbReference type="ARBA" id="ARBA00006047"/>
    </source>
</evidence>
<dbReference type="InterPro" id="IPR011833">
    <property type="entry name" value="Glycg_phsphrylas"/>
</dbReference>
<dbReference type="Pfam" id="PF00343">
    <property type="entry name" value="Phosphorylase"/>
    <property type="match status" value="1"/>
</dbReference>
<dbReference type="PIRSF" id="PIRSF000460">
    <property type="entry name" value="Pprylas_GlgP"/>
    <property type="match status" value="1"/>
</dbReference>
<evidence type="ECO:0000256" key="3">
    <source>
        <dbReference type="ARBA" id="ARBA00004496"/>
    </source>
</evidence>
<evidence type="ECO:0000256" key="9">
    <source>
        <dbReference type="ARBA" id="ARBA00022898"/>
    </source>
</evidence>
<dbReference type="EC" id="2.4.1.1" evidence="13"/>
<sequence length="843" mass="96949">MPTKRKKSAVKKAAPKQTAAAPASPNTPQGFTLPTEAEFLEELTLHLENNYHTDFENASPRELYMATAEIVNSQLLKKKWAFNKVRREAEKKESGKKKIYYISMEFLMGQSLKNNLYNLDETGIVAGVMKRRGISMEELYDQEPDAGLGNGGLGRLAACYMDALASQEYDATGFSIRYEYGLFKQKIVDGWQVEMPDNWLPGGHVWLNRRDEDTFRVGFYGDYHEYWTEEGLQYNIENQQIVEAIPFDMCISGADSPAVDKLRLWWSTNRESFDMNSFNNGDFTRAQQETNKAELISKVLYPADNIEEGKELRLKQQYFMVSASCQNIIRDHLRLHGTLDNFPEKVAIHINDTHPALCVPELMRLFMDEHGMEWDKAWDLVTRTVTYTNHTVLAEALEKWNQQLVRMLMPRIYAIIREIDRRFREDMEKLFPGDTGKINYMAPLGEDQVRMANLSVIGSHRVNGVSALHSEILKDDLFHDFYLAWPDKFTNVTNGIAYRRWLCQSNPKLASLLDETIGPDYRKDARKLEEFAKFASDSSVRKRVEEIKRENKAAFSDRLKAETGICPDPDSLFITQAKRLHEYKRQLLNALRIISRYNMLRENPNLDMRPETYLFAAKSAPNYYLAKNIIQLICRIGEEIEKDPKIRQKMRVIFLENYSVSMAERLMPASDISEQISLAGKEASGTGNMKLMINGAITIGTLDGANVEMREAVGDDAIFIFGQKADEVQKNLAAGYHSLDIYESNPAVKAAVDRLGEGFAGTDFHKLKDYLLRPTYSIADPYMCLKDFDDYCRVHQEIQDAYEDRERWNSMSIRNIAMAARFAADRSIRDYAREIWHTKPISE</sequence>
<evidence type="ECO:0000256" key="13">
    <source>
        <dbReference type="RuleBase" id="RU000587"/>
    </source>
</evidence>
<evidence type="ECO:0000313" key="16">
    <source>
        <dbReference type="Proteomes" id="UP000198817"/>
    </source>
</evidence>
<keyword evidence="7 13" id="KW-0328">Glycosyltransferase</keyword>
<dbReference type="SUPFAM" id="SSF53756">
    <property type="entry name" value="UDP-Glycosyltransferase/glycogen phosphorylase"/>
    <property type="match status" value="1"/>
</dbReference>
<comment type="subcellular location">
    <subcellularLocation>
        <location evidence="3">Cytoplasm</location>
    </subcellularLocation>
</comment>
<feature type="compositionally biased region" description="Low complexity" evidence="14">
    <location>
        <begin position="15"/>
        <end position="24"/>
    </location>
</feature>
<accession>A0A1I7GNA4</accession>
<protein>
    <recommendedName>
        <fullName evidence="13">Alpha-1,4 glucan phosphorylase</fullName>
        <ecNumber evidence="13">2.4.1.1</ecNumber>
    </recommendedName>
</protein>
<evidence type="ECO:0000256" key="1">
    <source>
        <dbReference type="ARBA" id="ARBA00001275"/>
    </source>
</evidence>
<dbReference type="GO" id="GO:0030170">
    <property type="term" value="F:pyridoxal phosphate binding"/>
    <property type="evidence" value="ECO:0007669"/>
    <property type="project" value="InterPro"/>
</dbReference>
<comment type="function">
    <text evidence="11">Phosphorylase is an important allosteric enzyme in carbohydrate metabolism. Enzymes from different sources differ in their regulatory mechanisms and in their natural substrates. However, all known phosphorylases share catalytic and structural properties.</text>
</comment>
<name>A0A1I7GNA4_9FIRM</name>
<keyword evidence="9 12" id="KW-0663">Pyridoxal phosphate</keyword>
<evidence type="ECO:0000313" key="15">
    <source>
        <dbReference type="EMBL" id="SFU49925.1"/>
    </source>
</evidence>
<dbReference type="GO" id="GO:0008184">
    <property type="term" value="F:glycogen phosphorylase activity"/>
    <property type="evidence" value="ECO:0007669"/>
    <property type="project" value="InterPro"/>
</dbReference>
<dbReference type="NCBIfam" id="TIGR02093">
    <property type="entry name" value="P_ylase"/>
    <property type="match status" value="1"/>
</dbReference>
<evidence type="ECO:0000256" key="12">
    <source>
        <dbReference type="PIRSR" id="PIRSR000460-1"/>
    </source>
</evidence>
<proteinExistence type="inferred from homology"/>
<evidence type="ECO:0000256" key="11">
    <source>
        <dbReference type="ARBA" id="ARBA00025174"/>
    </source>
</evidence>
<comment type="similarity">
    <text evidence="4 13">Belongs to the glycogen phosphorylase family.</text>
</comment>
<dbReference type="STRING" id="155865.SAMN05216515_10842"/>
<dbReference type="EMBL" id="FPBT01000008">
    <property type="protein sequence ID" value="SFU49925.1"/>
    <property type="molecule type" value="Genomic_DNA"/>
</dbReference>
<dbReference type="PANTHER" id="PTHR11468:SF3">
    <property type="entry name" value="GLYCOGEN PHOSPHORYLASE, LIVER FORM"/>
    <property type="match status" value="1"/>
</dbReference>
<evidence type="ECO:0000256" key="5">
    <source>
        <dbReference type="ARBA" id="ARBA00022490"/>
    </source>
</evidence>
<comment type="cofactor">
    <cofactor evidence="2 13">
        <name>pyridoxal 5'-phosphate</name>
        <dbReference type="ChEBI" id="CHEBI:597326"/>
    </cofactor>
</comment>
<evidence type="ECO:0000256" key="6">
    <source>
        <dbReference type="ARBA" id="ARBA00022533"/>
    </source>
</evidence>
<dbReference type="OrthoDB" id="9760804at2"/>
<dbReference type="CDD" id="cd04300">
    <property type="entry name" value="GT35_Glycogen_Phosphorylase"/>
    <property type="match status" value="1"/>
</dbReference>
<keyword evidence="8 13" id="KW-0808">Transferase</keyword>
<keyword evidence="5" id="KW-0963">Cytoplasm</keyword>
<gene>
    <name evidence="15" type="ORF">SAMN05216508_10826</name>
</gene>
<feature type="region of interest" description="Disordered" evidence="14">
    <location>
        <begin position="1"/>
        <end position="30"/>
    </location>
</feature>
<evidence type="ECO:0000256" key="10">
    <source>
        <dbReference type="ARBA" id="ARBA00023277"/>
    </source>
</evidence>
<evidence type="ECO:0000256" key="2">
    <source>
        <dbReference type="ARBA" id="ARBA00001933"/>
    </source>
</evidence>
<dbReference type="InterPro" id="IPR000811">
    <property type="entry name" value="Glyco_trans_35"/>
</dbReference>
<comment type="function">
    <text evidence="13">Allosteric enzyme that catalyzes the rate-limiting step in glycogen catabolism, the phosphorolytic cleavage of glycogen to produce glucose-1-phosphate, and plays a central role in maintaining cellular and organismal glucose homeostasis.</text>
</comment>
<dbReference type="FunFam" id="3.40.50.2000:FF:000153">
    <property type="entry name" value="Alpha-1,4 glucan phosphorylase"/>
    <property type="match status" value="1"/>
</dbReference>
<dbReference type="FunFam" id="3.40.50.2000:FF:000003">
    <property type="entry name" value="Alpha-1,4 glucan phosphorylase"/>
    <property type="match status" value="1"/>
</dbReference>
<dbReference type="Gene3D" id="3.40.50.2000">
    <property type="entry name" value="Glycogen Phosphorylase B"/>
    <property type="match status" value="2"/>
</dbReference>
<evidence type="ECO:0000256" key="7">
    <source>
        <dbReference type="ARBA" id="ARBA00022676"/>
    </source>
</evidence>
<feature type="compositionally biased region" description="Basic residues" evidence="14">
    <location>
        <begin position="1"/>
        <end position="14"/>
    </location>
</feature>
<dbReference type="RefSeq" id="WP_090470892.1">
    <property type="nucleotide sequence ID" value="NZ_FOWF01000008.1"/>
</dbReference>
<dbReference type="GO" id="GO:0005980">
    <property type="term" value="P:glycogen catabolic process"/>
    <property type="evidence" value="ECO:0007669"/>
    <property type="project" value="UniProtKB-ARBA"/>
</dbReference>